<dbReference type="InterPro" id="IPR003692">
    <property type="entry name" value="Hydantoinase_B"/>
</dbReference>
<dbReference type="EMBL" id="FNWU01000004">
    <property type="protein sequence ID" value="SEH52165.1"/>
    <property type="molecule type" value="Genomic_DNA"/>
</dbReference>
<dbReference type="OrthoDB" id="8261at2157"/>
<dbReference type="PANTHER" id="PTHR11365:SF23">
    <property type="entry name" value="HYPOTHETICAL 5-OXOPROLINASE (EUROFUNG)-RELATED"/>
    <property type="match status" value="1"/>
</dbReference>
<evidence type="ECO:0000259" key="2">
    <source>
        <dbReference type="Pfam" id="PF02538"/>
    </source>
</evidence>
<evidence type="ECO:0000313" key="3">
    <source>
        <dbReference type="EMBL" id="SEH52165.1"/>
    </source>
</evidence>
<sequence length="686" mass="76994">MTVNRDQLIDWLDLEEPTDEELACMDDLGHGDYEIYSERLRLILDEGVDVFVRSGVSQFIAARDLAVAIYTPQGDLIDSAAGAYLHVVTGIPPLKYVINNFADDETVGVEPGDVFYANDALYGGIHNPDQIAFMPIFHEGEIMAWVSAAVHTTETGAIEPGGMPISARTRHDEGMKLSPIKIGEDYQLKTDMLEMQKNFISRAPRMHEIDLRARLTTCDRVRRRVKDLIIEKQGPDFFKGLIRRNIEESRTGAKERVDSWNDGTFRTVHFADSVGYEDGLWRLNATMEKEGPEISIDYTGTSPENDGSFNSQPVASIAHTANYLFSVPFHDLPKSNGTYDLIDFEIPKGSILYPDAEASTVQAVMVNQVVMDSTTTLFSRSMYDDETENEHVTAPMANTGAGYAFGAVSQHGEPVADLMSHALNTDGTGGQARRDGEDEAIFPWCPFGHASNMEFVENEYPFTHQYFRHGTDSCGHGKHRGGIGMQMAYMQHHVPAVEWLSICHNSKLVTGQGLFGGYPPRTIPGLTVTDSDLKERMANGEYVPDDMIELLQEQPLDADYNVTSHVRESQPYENGDLFIGHSGGGCGYGDALERDPEAVMEDIEADRVSHWAAENIYEIEYDEESLTVDEEATEKRRERYREQRLEEAVPFEEFQDDWEQKKPPEEILEHYGSWPEAEKEGPVLRM</sequence>
<evidence type="ECO:0000313" key="4">
    <source>
        <dbReference type="Proteomes" id="UP000199215"/>
    </source>
</evidence>
<feature type="region of interest" description="Disordered" evidence="1">
    <location>
        <begin position="667"/>
        <end position="686"/>
    </location>
</feature>
<evidence type="ECO:0000256" key="1">
    <source>
        <dbReference type="SAM" id="MobiDB-lite"/>
    </source>
</evidence>
<keyword evidence="4" id="KW-1185">Reference proteome</keyword>
<accession>A0A1H6IZX7</accession>
<dbReference type="AlphaFoldDB" id="A0A1H6IZX7"/>
<dbReference type="PANTHER" id="PTHR11365">
    <property type="entry name" value="5-OXOPROLINASE RELATED"/>
    <property type="match status" value="1"/>
</dbReference>
<dbReference type="Proteomes" id="UP000199215">
    <property type="component" value="Unassembled WGS sequence"/>
</dbReference>
<dbReference type="GO" id="GO:0017168">
    <property type="term" value="F:5-oxoprolinase (ATP-hydrolyzing) activity"/>
    <property type="evidence" value="ECO:0007669"/>
    <property type="project" value="TreeGrafter"/>
</dbReference>
<dbReference type="GO" id="GO:0006749">
    <property type="term" value="P:glutathione metabolic process"/>
    <property type="evidence" value="ECO:0007669"/>
    <property type="project" value="TreeGrafter"/>
</dbReference>
<gene>
    <name evidence="3" type="ORF">SAMN05192561_104104</name>
</gene>
<feature type="compositionally biased region" description="Basic and acidic residues" evidence="1">
    <location>
        <begin position="676"/>
        <end position="686"/>
    </location>
</feature>
<protein>
    <submittedName>
        <fullName evidence="3">Acetophenone carboxylase</fullName>
    </submittedName>
</protein>
<dbReference type="GO" id="GO:0005829">
    <property type="term" value="C:cytosol"/>
    <property type="evidence" value="ECO:0007669"/>
    <property type="project" value="TreeGrafter"/>
</dbReference>
<dbReference type="InterPro" id="IPR045079">
    <property type="entry name" value="Oxoprolinase-like"/>
</dbReference>
<reference evidence="3 4" key="1">
    <citation type="submission" date="2016-10" db="EMBL/GenBank/DDBJ databases">
        <authorList>
            <person name="de Groot N.N."/>
        </authorList>
    </citation>
    <scope>NUCLEOTIDE SEQUENCE [LARGE SCALE GENOMIC DNA]</scope>
    <source>
        <strain evidence="3 4">IBRC-M10418</strain>
    </source>
</reference>
<feature type="domain" description="Hydantoinase B/oxoprolinase" evidence="2">
    <location>
        <begin position="33"/>
        <end position="590"/>
    </location>
</feature>
<dbReference type="STRING" id="1267564.SAMN05192561_104104"/>
<dbReference type="Pfam" id="PF02538">
    <property type="entry name" value="Hydantoinase_B"/>
    <property type="match status" value="1"/>
</dbReference>
<dbReference type="RefSeq" id="WP_092816957.1">
    <property type="nucleotide sequence ID" value="NZ_FNWU01000004.1"/>
</dbReference>
<name>A0A1H6IZX7_9EURY</name>
<organism evidence="3 4">
    <name type="scientific">Halopenitus malekzadehii</name>
    <dbReference type="NCBI Taxonomy" id="1267564"/>
    <lineage>
        <taxon>Archaea</taxon>
        <taxon>Methanobacteriati</taxon>
        <taxon>Methanobacteriota</taxon>
        <taxon>Stenosarchaea group</taxon>
        <taxon>Halobacteria</taxon>
        <taxon>Halobacteriales</taxon>
        <taxon>Haloferacaceae</taxon>
        <taxon>Halopenitus</taxon>
    </lineage>
</organism>
<proteinExistence type="predicted"/>